<dbReference type="Proteomes" id="UP000295748">
    <property type="component" value="Chromosome"/>
</dbReference>
<dbReference type="SUPFAM" id="SSF46689">
    <property type="entry name" value="Homeodomain-like"/>
    <property type="match status" value="1"/>
</dbReference>
<evidence type="ECO:0000256" key="1">
    <source>
        <dbReference type="ARBA" id="ARBA00023015"/>
    </source>
</evidence>
<dbReference type="Gene3D" id="1.10.357.10">
    <property type="entry name" value="Tetracycline Repressor, domain 2"/>
    <property type="match status" value="1"/>
</dbReference>
<evidence type="ECO:0000259" key="5">
    <source>
        <dbReference type="PROSITE" id="PS50977"/>
    </source>
</evidence>
<feature type="DNA-binding region" description="H-T-H motif" evidence="4">
    <location>
        <begin position="59"/>
        <end position="78"/>
    </location>
</feature>
<dbReference type="SUPFAM" id="SSF48498">
    <property type="entry name" value="Tetracyclin repressor-like, C-terminal domain"/>
    <property type="match status" value="1"/>
</dbReference>
<dbReference type="EMBL" id="CP038266">
    <property type="protein sequence ID" value="QBR87500.1"/>
    <property type="molecule type" value="Genomic_DNA"/>
</dbReference>
<dbReference type="PROSITE" id="PS50977">
    <property type="entry name" value="HTH_TETR_2"/>
    <property type="match status" value="1"/>
</dbReference>
<evidence type="ECO:0000256" key="4">
    <source>
        <dbReference type="PROSITE-ProRule" id="PRU00335"/>
    </source>
</evidence>
<evidence type="ECO:0000313" key="7">
    <source>
        <dbReference type="Proteomes" id="UP000295748"/>
    </source>
</evidence>
<keyword evidence="3" id="KW-0804">Transcription</keyword>
<feature type="domain" description="HTH tetR-type" evidence="5">
    <location>
        <begin position="36"/>
        <end position="96"/>
    </location>
</feature>
<evidence type="ECO:0000313" key="6">
    <source>
        <dbReference type="EMBL" id="QBR87500.1"/>
    </source>
</evidence>
<organism evidence="6 7">
    <name type="scientific">Microbacterium wangchenii</name>
    <dbReference type="NCBI Taxonomy" id="2541726"/>
    <lineage>
        <taxon>Bacteria</taxon>
        <taxon>Bacillati</taxon>
        <taxon>Actinomycetota</taxon>
        <taxon>Actinomycetes</taxon>
        <taxon>Micrococcales</taxon>
        <taxon>Microbacteriaceae</taxon>
        <taxon>Microbacterium</taxon>
    </lineage>
</organism>
<gene>
    <name evidence="6" type="ORF">E4K62_01585</name>
</gene>
<dbReference type="InterPro" id="IPR001647">
    <property type="entry name" value="HTH_TetR"/>
</dbReference>
<protein>
    <submittedName>
        <fullName evidence="6">TetR/AcrR family transcriptional regulator</fullName>
    </submittedName>
</protein>
<reference evidence="6 7" key="1">
    <citation type="submission" date="2019-03" db="EMBL/GenBank/DDBJ databases">
        <authorList>
            <person name="Dong K."/>
        </authorList>
    </citation>
    <scope>NUCLEOTIDE SEQUENCE [LARGE SCALE GENOMIC DNA]</scope>
    <source>
        <strain evidence="7">dk512</strain>
    </source>
</reference>
<keyword evidence="1" id="KW-0805">Transcription regulation</keyword>
<dbReference type="Pfam" id="PF02909">
    <property type="entry name" value="TetR_C_1"/>
    <property type="match status" value="1"/>
</dbReference>
<proteinExistence type="predicted"/>
<dbReference type="InterPro" id="IPR050109">
    <property type="entry name" value="HTH-type_TetR-like_transc_reg"/>
</dbReference>
<accession>A0ABX5SRK1</accession>
<dbReference type="InterPro" id="IPR004111">
    <property type="entry name" value="Repressor_TetR_C"/>
</dbReference>
<evidence type="ECO:0000256" key="2">
    <source>
        <dbReference type="ARBA" id="ARBA00023125"/>
    </source>
</evidence>
<dbReference type="PANTHER" id="PTHR30055">
    <property type="entry name" value="HTH-TYPE TRANSCRIPTIONAL REGULATOR RUTR"/>
    <property type="match status" value="1"/>
</dbReference>
<evidence type="ECO:0000256" key="3">
    <source>
        <dbReference type="ARBA" id="ARBA00023163"/>
    </source>
</evidence>
<name>A0ABX5SRK1_9MICO</name>
<sequence length="254" mass="28118">MARVNADDEGTPPSTLLRLLWRSRTRYALRPGPRPRVTADDIVTTAVQLADESGLQGVSMRNVAQVLGVKVMTLYSHVPGKDAVSALMVDSVHGDFRFDPQPGAPVERTLRRLLEENYRMLLQHPWLLEMHTEQPPMGPGTLSKYEIELTALAPLGLTDQTMDAVLTFLLDFARGAAGDHVRRLRSRVDNVEWWESVQPYLAEYVQPDEFPLATRVGSAAGAELGGAYNAEAAYRFGSDLVVDAVARLARPLKR</sequence>
<dbReference type="PANTHER" id="PTHR30055:SF234">
    <property type="entry name" value="HTH-TYPE TRANSCRIPTIONAL REGULATOR BETI"/>
    <property type="match status" value="1"/>
</dbReference>
<dbReference type="InterPro" id="IPR009057">
    <property type="entry name" value="Homeodomain-like_sf"/>
</dbReference>
<keyword evidence="7" id="KW-1185">Reference proteome</keyword>
<dbReference type="Gene3D" id="1.10.10.60">
    <property type="entry name" value="Homeodomain-like"/>
    <property type="match status" value="1"/>
</dbReference>
<dbReference type="InterPro" id="IPR036271">
    <property type="entry name" value="Tet_transcr_reg_TetR-rel_C_sf"/>
</dbReference>
<keyword evidence="2 4" id="KW-0238">DNA-binding</keyword>